<protein>
    <submittedName>
        <fullName evidence="1">Uncharacterized protein</fullName>
    </submittedName>
</protein>
<reference evidence="1 2" key="1">
    <citation type="submission" date="2018-12" db="EMBL/GenBank/DDBJ databases">
        <authorList>
            <consortium name="Pathogen Informatics"/>
        </authorList>
    </citation>
    <scope>NUCLEOTIDE SEQUENCE [LARGE SCALE GENOMIC DNA]</scope>
    <source>
        <strain evidence="1 2">NCTC12742</strain>
    </source>
</reference>
<dbReference type="EMBL" id="LR134533">
    <property type="protein sequence ID" value="VEJ52062.1"/>
    <property type="molecule type" value="Genomic_DNA"/>
</dbReference>
<dbReference type="Proteomes" id="UP000272771">
    <property type="component" value="Chromosome"/>
</dbReference>
<keyword evidence="2" id="KW-1185">Reference proteome</keyword>
<sequence length="125" mass="14486">MEKAEINFRSDTDLNTLFRDYSEKFIGINSSNVNDVNSKEFIEYYFVKNNTQITNIKQQLKIDFDTMDCNNTRSGTHYALVYPNAKESLATQAGNVKFLLDHLEKIEKYIAECKRLNLEIGIGME</sequence>
<evidence type="ECO:0000313" key="2">
    <source>
        <dbReference type="Proteomes" id="UP000272771"/>
    </source>
</evidence>
<proteinExistence type="predicted"/>
<dbReference type="AlphaFoldDB" id="A0A448VQT4"/>
<evidence type="ECO:0000313" key="1">
    <source>
        <dbReference type="EMBL" id="VEJ52062.1"/>
    </source>
</evidence>
<organism evidence="1 2">
    <name type="scientific">Neisseria weaveri</name>
    <dbReference type="NCBI Taxonomy" id="28091"/>
    <lineage>
        <taxon>Bacteria</taxon>
        <taxon>Pseudomonadati</taxon>
        <taxon>Pseudomonadota</taxon>
        <taxon>Betaproteobacteria</taxon>
        <taxon>Neisseriales</taxon>
        <taxon>Neisseriaceae</taxon>
        <taxon>Neisseria</taxon>
    </lineage>
</organism>
<gene>
    <name evidence="1" type="ORF">NCTC12742_01976</name>
</gene>
<name>A0A448VQT4_9NEIS</name>
<dbReference type="RefSeq" id="WP_004284913.1">
    <property type="nucleotide sequence ID" value="NZ_CAUJRG010000015.1"/>
</dbReference>
<accession>A0A448VQT4</accession>